<name>A0A7U9TIS6_9MOLU</name>
<dbReference type="KEGG" id="manr:MPAN_004500"/>
<dbReference type="Gene3D" id="3.40.50.300">
    <property type="entry name" value="P-loop containing nucleotide triphosphate hydrolases"/>
    <property type="match status" value="1"/>
</dbReference>
<reference evidence="1" key="1">
    <citation type="submission" date="2021-01" db="EMBL/GenBank/DDBJ databases">
        <title>Draft genome sequence of Acholeplasmataceae bacterium strain Mahy22.</title>
        <authorList>
            <person name="Watanabe M."/>
            <person name="Kojima H."/>
            <person name="Fukui M."/>
        </authorList>
    </citation>
    <scope>NUCLEOTIDE SEQUENCE</scope>
    <source>
        <strain evidence="1">Mahy22</strain>
    </source>
</reference>
<dbReference type="AlphaFoldDB" id="A0A7U9TIS6"/>
<proteinExistence type="predicted"/>
<dbReference type="RefSeq" id="WP_176239996.1">
    <property type="nucleotide sequence ID" value="NZ_AP024412.1"/>
</dbReference>
<dbReference type="SUPFAM" id="SSF52540">
    <property type="entry name" value="P-loop containing nucleoside triphosphate hydrolases"/>
    <property type="match status" value="1"/>
</dbReference>
<evidence type="ECO:0000313" key="2">
    <source>
        <dbReference type="Proteomes" id="UP000620133"/>
    </source>
</evidence>
<evidence type="ECO:0008006" key="3">
    <source>
        <dbReference type="Google" id="ProtNLM"/>
    </source>
</evidence>
<evidence type="ECO:0000313" key="1">
    <source>
        <dbReference type="EMBL" id="BCR35557.1"/>
    </source>
</evidence>
<dbReference type="InterPro" id="IPR027417">
    <property type="entry name" value="P-loop_NTPase"/>
</dbReference>
<dbReference type="Proteomes" id="UP000620133">
    <property type="component" value="Chromosome"/>
</dbReference>
<keyword evidence="2" id="KW-1185">Reference proteome</keyword>
<gene>
    <name evidence="1" type="ORF">MPAN_004500</name>
</gene>
<dbReference type="EMBL" id="AP024412">
    <property type="protein sequence ID" value="BCR35557.1"/>
    <property type="molecule type" value="Genomic_DNA"/>
</dbReference>
<sequence>MTLTQRLLIISEQFSKHMTSLSSRLAYKQRDITIGYSKYILNQSFYKKARFLTFPWHWIVIVAWILTRNQVKRIPFDEPGVQILSGGPGAGKTSCAYEIIERDRYINHKPWYINTPFEKPRIDKEAGLKFRYHPLFNFEDFWSERKTHKIPNHIKFGGMVIDEIHRILNPRYNNTTDYNDKYEPFSDYAVVIRHYIKRIIATTQMNRVDIQLEQLARFFHRVRIDIGFDYEDWLVDTGIFRFKPLGWYVETFTVDASGRDSIKVPYKSWYFPQQYANMDYYDTYSMSGAYNHIKMDRPFRKGA</sequence>
<organism evidence="1 2">
    <name type="scientific">Mariniplasma anaerobium</name>
    <dbReference type="NCBI Taxonomy" id="2735436"/>
    <lineage>
        <taxon>Bacteria</taxon>
        <taxon>Bacillati</taxon>
        <taxon>Mycoplasmatota</taxon>
        <taxon>Mollicutes</taxon>
        <taxon>Acholeplasmatales</taxon>
        <taxon>Acholeplasmataceae</taxon>
        <taxon>Mariniplasma</taxon>
    </lineage>
</organism>
<accession>A0A7U9TIS6</accession>
<protein>
    <recommendedName>
        <fullName evidence="3">Zona occludens toxin N-terminal domain-containing protein</fullName>
    </recommendedName>
</protein>